<dbReference type="Proteomes" id="UP000177011">
    <property type="component" value="Unassembled WGS sequence"/>
</dbReference>
<protein>
    <recommendedName>
        <fullName evidence="3">AMP-dependent synthetase/ligase domain-containing protein</fullName>
    </recommendedName>
</protein>
<dbReference type="InterPro" id="IPR053158">
    <property type="entry name" value="CapK_Type1_Caps_Biosynth"/>
</dbReference>
<accession>A0A1F8E0S3</accession>
<evidence type="ECO:0008006" key="3">
    <source>
        <dbReference type="Google" id="ProtNLM"/>
    </source>
</evidence>
<dbReference type="Gene3D" id="3.40.50.12780">
    <property type="entry name" value="N-terminal domain of ligase-like"/>
    <property type="match status" value="1"/>
</dbReference>
<dbReference type="EMBL" id="MGIS01000009">
    <property type="protein sequence ID" value="OGM93615.1"/>
    <property type="molecule type" value="Genomic_DNA"/>
</dbReference>
<evidence type="ECO:0000313" key="1">
    <source>
        <dbReference type="EMBL" id="OGM93615.1"/>
    </source>
</evidence>
<name>A0A1F8E0S3_9BACT</name>
<dbReference type="PANTHER" id="PTHR36932:SF1">
    <property type="entry name" value="CAPSULAR POLYSACCHARIDE BIOSYNTHESIS PROTEIN"/>
    <property type="match status" value="1"/>
</dbReference>
<organism evidence="1 2">
    <name type="scientific">Candidatus Wolfebacteria bacterium RIFCSPLOWO2_01_FULL_47_17b</name>
    <dbReference type="NCBI Taxonomy" id="1802558"/>
    <lineage>
        <taxon>Bacteria</taxon>
        <taxon>Candidatus Wolfeibacteriota</taxon>
    </lineage>
</organism>
<dbReference type="SUPFAM" id="SSF56801">
    <property type="entry name" value="Acetyl-CoA synthetase-like"/>
    <property type="match status" value="1"/>
</dbReference>
<dbReference type="AlphaFoldDB" id="A0A1F8E0S3"/>
<comment type="caution">
    <text evidence="1">The sequence shown here is derived from an EMBL/GenBank/DDBJ whole genome shotgun (WGS) entry which is preliminary data.</text>
</comment>
<dbReference type="PANTHER" id="PTHR36932">
    <property type="entry name" value="CAPSULAR POLYSACCHARIDE BIOSYNTHESIS PROTEIN"/>
    <property type="match status" value="1"/>
</dbReference>
<sequence length="442" mass="50698">MVRNFIIERIIENKFSTSELYSRYPHPLVGSLDLWAVNKFQNLDGGAIRAIQFRKAKKIIQFAYRNIPFWSDYFGRIGFNPETMESIDDLTKIPPVSRELIKQSSIEYSFIRTKDSIFDTTSGSTGIPFGFYYSRSTLLRRKSIYLRNLSWVGFSQNHQIVRIMTRDITGLSGVGNFVSCRGPEELEEKKLHIYRLLNQDATILEGVASSIFYLAQLMEKDSVKFDIVAVVTTAERLSQGQLSFMESVFGAKTYDCYGTREVDRIAQECLKKEGLHINSEWVYVEIVDERGNSLPFGKSGKIVITTLDNFVTPLVRYELGDRGTILPHLCSCGVSLPLISFEGRTFEQIELPDHTIIHAFEFSGLFNRFSDKILKYQIIQESIDRISVLIIPKYEFTLADQQMVKNVFENKTKHLMYVTVTVTNQVYSLPSGKTSVFINKLR</sequence>
<evidence type="ECO:0000313" key="2">
    <source>
        <dbReference type="Proteomes" id="UP000177011"/>
    </source>
</evidence>
<gene>
    <name evidence="1" type="ORF">A2935_03270</name>
</gene>
<dbReference type="InterPro" id="IPR042099">
    <property type="entry name" value="ANL_N_sf"/>
</dbReference>
<proteinExistence type="predicted"/>
<reference evidence="1 2" key="1">
    <citation type="journal article" date="2016" name="Nat. Commun.">
        <title>Thousands of microbial genomes shed light on interconnected biogeochemical processes in an aquifer system.</title>
        <authorList>
            <person name="Anantharaman K."/>
            <person name="Brown C.T."/>
            <person name="Hug L.A."/>
            <person name="Sharon I."/>
            <person name="Castelle C.J."/>
            <person name="Probst A.J."/>
            <person name="Thomas B.C."/>
            <person name="Singh A."/>
            <person name="Wilkins M.J."/>
            <person name="Karaoz U."/>
            <person name="Brodie E.L."/>
            <person name="Williams K.H."/>
            <person name="Hubbard S.S."/>
            <person name="Banfield J.F."/>
        </authorList>
    </citation>
    <scope>NUCLEOTIDE SEQUENCE [LARGE SCALE GENOMIC DNA]</scope>
</reference>